<name>F9XXH9_OLEA2</name>
<accession>F9XXH9</accession>
<evidence type="ECO:0000313" key="3">
    <source>
        <dbReference type="Proteomes" id="UP000002710"/>
    </source>
</evidence>
<dbReference type="AlphaFoldDB" id="F9XXH9"/>
<feature type="region of interest" description="Disordered" evidence="1">
    <location>
        <begin position="1"/>
        <end position="46"/>
    </location>
</feature>
<organism evidence="2 3">
    <name type="scientific">Oleidesulfovibrio alaskensis (strain ATCC BAA-1058 / DSM 17464 / G20)</name>
    <name type="common">Desulfovibrio alaskensis</name>
    <dbReference type="NCBI Taxonomy" id="207559"/>
    <lineage>
        <taxon>Bacteria</taxon>
        <taxon>Pseudomonadati</taxon>
        <taxon>Thermodesulfobacteriota</taxon>
        <taxon>Desulfovibrionia</taxon>
        <taxon>Desulfovibrionales</taxon>
        <taxon>Desulfovibrionaceae</taxon>
        <taxon>Oleidesulfovibrio</taxon>
    </lineage>
</organism>
<sequence length="46" mass="4665">MENRTLTSGPGKDSCKMATLPPATLASGPGKDSCKMASLPSHSACE</sequence>
<proteinExistence type="predicted"/>
<dbReference type="HOGENOM" id="CLU_3182823_0_0_7"/>
<keyword evidence="3" id="KW-1185">Reference proteome</keyword>
<protein>
    <submittedName>
        <fullName evidence="2">Uncharacterized protein</fullName>
    </submittedName>
</protein>
<dbReference type="STRING" id="207559.Dde_4038"/>
<reference evidence="2 3" key="1">
    <citation type="journal article" date="2011" name="J. Bacteriol.">
        <title>Complete genome sequence and updated annotation of Desulfovibrio alaskensis G20.</title>
        <authorList>
            <person name="Hauser L.J."/>
            <person name="Land M.L."/>
            <person name="Brown S.D."/>
            <person name="Larimer F."/>
            <person name="Keller K.L."/>
            <person name="Rapp-Giles B.J."/>
            <person name="Price M.N."/>
            <person name="Lin M."/>
            <person name="Bruce D.C."/>
            <person name="Detter J.C."/>
            <person name="Tapia R."/>
            <person name="Han C.S."/>
            <person name="Goodwin L.A."/>
            <person name="Cheng J.F."/>
            <person name="Pitluck S."/>
            <person name="Copeland A."/>
            <person name="Lucas S."/>
            <person name="Nolan M."/>
            <person name="Lapidus A.L."/>
            <person name="Palumbo A.V."/>
            <person name="Wall J.D."/>
        </authorList>
    </citation>
    <scope>NUCLEOTIDE SEQUENCE [LARGE SCALE GENOMIC DNA]</scope>
    <source>
        <strain evidence="3">ATCC BAA 1058 / DSM 17464 / G20</strain>
    </source>
</reference>
<evidence type="ECO:0000256" key="1">
    <source>
        <dbReference type="SAM" id="MobiDB-lite"/>
    </source>
</evidence>
<gene>
    <name evidence="2" type="ordered locus">Dde_4038</name>
</gene>
<dbReference type="EMBL" id="CP000112">
    <property type="protein sequence ID" value="AEL79442.1"/>
    <property type="molecule type" value="Genomic_DNA"/>
</dbReference>
<dbReference type="KEGG" id="dde:Dde_4038"/>
<dbReference type="RefSeq" id="WP_011368222.1">
    <property type="nucleotide sequence ID" value="NC_007519.1"/>
</dbReference>
<dbReference type="Proteomes" id="UP000002710">
    <property type="component" value="Chromosome"/>
</dbReference>
<evidence type="ECO:0000313" key="2">
    <source>
        <dbReference type="EMBL" id="AEL79442.1"/>
    </source>
</evidence>